<keyword evidence="1" id="KW-1133">Transmembrane helix</keyword>
<name>A0ABP1RUI3_9HEXA</name>
<feature type="transmembrane region" description="Helical" evidence="1">
    <location>
        <begin position="125"/>
        <end position="146"/>
    </location>
</feature>
<gene>
    <name evidence="2" type="ORF">ODALV1_LOCUS26322</name>
</gene>
<evidence type="ECO:0000313" key="2">
    <source>
        <dbReference type="EMBL" id="CAL8136183.1"/>
    </source>
</evidence>
<feature type="transmembrane region" description="Helical" evidence="1">
    <location>
        <begin position="97"/>
        <end position="118"/>
    </location>
</feature>
<comment type="caution">
    <text evidence="2">The sequence shown here is derived from an EMBL/GenBank/DDBJ whole genome shotgun (WGS) entry which is preliminary data.</text>
</comment>
<evidence type="ECO:0000256" key="1">
    <source>
        <dbReference type="SAM" id="Phobius"/>
    </source>
</evidence>
<dbReference type="EMBL" id="CAXLJM020000111">
    <property type="protein sequence ID" value="CAL8136183.1"/>
    <property type="molecule type" value="Genomic_DNA"/>
</dbReference>
<keyword evidence="1" id="KW-0472">Membrane</keyword>
<organism evidence="2 3">
    <name type="scientific">Orchesella dallaii</name>
    <dbReference type="NCBI Taxonomy" id="48710"/>
    <lineage>
        <taxon>Eukaryota</taxon>
        <taxon>Metazoa</taxon>
        <taxon>Ecdysozoa</taxon>
        <taxon>Arthropoda</taxon>
        <taxon>Hexapoda</taxon>
        <taxon>Collembola</taxon>
        <taxon>Entomobryomorpha</taxon>
        <taxon>Entomobryoidea</taxon>
        <taxon>Orchesellidae</taxon>
        <taxon>Orchesellinae</taxon>
        <taxon>Orchesella</taxon>
    </lineage>
</organism>
<feature type="transmembrane region" description="Helical" evidence="1">
    <location>
        <begin position="15"/>
        <end position="33"/>
    </location>
</feature>
<protein>
    <submittedName>
        <fullName evidence="2">Uncharacterized protein</fullName>
    </submittedName>
</protein>
<feature type="transmembrane region" description="Helical" evidence="1">
    <location>
        <begin position="45"/>
        <end position="67"/>
    </location>
</feature>
<keyword evidence="3" id="KW-1185">Reference proteome</keyword>
<keyword evidence="1" id="KW-0812">Transmembrane</keyword>
<accession>A0ABP1RUI3</accession>
<proteinExistence type="predicted"/>
<evidence type="ECO:0000313" key="3">
    <source>
        <dbReference type="Proteomes" id="UP001642540"/>
    </source>
</evidence>
<dbReference type="Proteomes" id="UP001642540">
    <property type="component" value="Unassembled WGS sequence"/>
</dbReference>
<reference evidence="2 3" key="1">
    <citation type="submission" date="2024-08" db="EMBL/GenBank/DDBJ databases">
        <authorList>
            <person name="Cucini C."/>
            <person name="Frati F."/>
        </authorList>
    </citation>
    <scope>NUCLEOTIDE SEQUENCE [LARGE SCALE GENOMIC DNA]</scope>
</reference>
<sequence>MDPLDMVLEDALPDAKYWSSNTILLAFSIRFICCQITMSQGTQAIITFALMAGAVTVNILHCMQILLNDIESEDEFLDFYIRFWLAFKLTKDVIDDLLMIFLTGGFYGLAFAFWGCISGYGKLSLIMYISLVIGTWLSFAALLFLFKNLKMGIEMADEILETKRHESRMKLVENKTRLMKRIAKRLKALTAVHIGFGNFYQLTTEYFMEYVNGLLS</sequence>